<evidence type="ECO:0000313" key="10">
    <source>
        <dbReference type="Proteomes" id="UP000038011"/>
    </source>
</evidence>
<dbReference type="AlphaFoldDB" id="A0A0M9GPY2"/>
<feature type="transmembrane region" description="Helical" evidence="8">
    <location>
        <begin position="192"/>
        <end position="216"/>
    </location>
</feature>
<feature type="transmembrane region" description="Helical" evidence="8">
    <location>
        <begin position="236"/>
        <end position="254"/>
    </location>
</feature>
<protein>
    <submittedName>
        <fullName evidence="9">Iron ABC transporter</fullName>
    </submittedName>
</protein>
<feature type="transmembrane region" description="Helical" evidence="8">
    <location>
        <begin position="284"/>
        <end position="312"/>
    </location>
</feature>
<evidence type="ECO:0000256" key="1">
    <source>
        <dbReference type="ARBA" id="ARBA00004651"/>
    </source>
</evidence>
<evidence type="ECO:0000256" key="4">
    <source>
        <dbReference type="ARBA" id="ARBA00022475"/>
    </source>
</evidence>
<evidence type="ECO:0000256" key="5">
    <source>
        <dbReference type="ARBA" id="ARBA00022692"/>
    </source>
</evidence>
<evidence type="ECO:0000256" key="7">
    <source>
        <dbReference type="ARBA" id="ARBA00023136"/>
    </source>
</evidence>
<feature type="transmembrane region" description="Helical" evidence="8">
    <location>
        <begin position="133"/>
        <end position="155"/>
    </location>
</feature>
<evidence type="ECO:0000256" key="2">
    <source>
        <dbReference type="ARBA" id="ARBA00007935"/>
    </source>
</evidence>
<keyword evidence="3" id="KW-0813">Transport</keyword>
<evidence type="ECO:0000313" key="9">
    <source>
        <dbReference type="EMBL" id="KPB02626.1"/>
    </source>
</evidence>
<dbReference type="InterPro" id="IPR037294">
    <property type="entry name" value="ABC_BtuC-like"/>
</dbReference>
<feature type="transmembrane region" description="Helical" evidence="8">
    <location>
        <begin position="101"/>
        <end position="121"/>
    </location>
</feature>
<keyword evidence="4" id="KW-1003">Cell membrane</keyword>
<dbReference type="SUPFAM" id="SSF81345">
    <property type="entry name" value="ABC transporter involved in vitamin B12 uptake, BtuC"/>
    <property type="match status" value="1"/>
</dbReference>
<organism evidence="9 10">
    <name type="scientific">Ahrensia marina</name>
    <dbReference type="NCBI Taxonomy" id="1514904"/>
    <lineage>
        <taxon>Bacteria</taxon>
        <taxon>Pseudomonadati</taxon>
        <taxon>Pseudomonadota</taxon>
        <taxon>Alphaproteobacteria</taxon>
        <taxon>Hyphomicrobiales</taxon>
        <taxon>Ahrensiaceae</taxon>
        <taxon>Ahrensia</taxon>
    </lineage>
</organism>
<gene>
    <name evidence="9" type="ORF">SU32_02470</name>
</gene>
<name>A0A0M9GPY2_9HYPH</name>
<comment type="similarity">
    <text evidence="2">Belongs to the binding-protein-dependent transport system permease family. FecCD subfamily.</text>
</comment>
<accession>A0A0M9GPY2</accession>
<evidence type="ECO:0000256" key="3">
    <source>
        <dbReference type="ARBA" id="ARBA00022448"/>
    </source>
</evidence>
<dbReference type="GO" id="GO:0022857">
    <property type="term" value="F:transmembrane transporter activity"/>
    <property type="evidence" value="ECO:0007669"/>
    <property type="project" value="InterPro"/>
</dbReference>
<dbReference type="GO" id="GO:0033214">
    <property type="term" value="P:siderophore-iron import into cell"/>
    <property type="evidence" value="ECO:0007669"/>
    <property type="project" value="TreeGrafter"/>
</dbReference>
<evidence type="ECO:0000256" key="8">
    <source>
        <dbReference type="SAM" id="Phobius"/>
    </source>
</evidence>
<comment type="caution">
    <text evidence="9">The sequence shown here is derived from an EMBL/GenBank/DDBJ whole genome shotgun (WGS) entry which is preliminary data.</text>
</comment>
<keyword evidence="5 8" id="KW-0812">Transmembrane</keyword>
<dbReference type="Pfam" id="PF01032">
    <property type="entry name" value="FecCD"/>
    <property type="match status" value="1"/>
</dbReference>
<feature type="transmembrane region" description="Helical" evidence="8">
    <location>
        <begin position="161"/>
        <end position="180"/>
    </location>
</feature>
<keyword evidence="6 8" id="KW-1133">Transmembrane helix</keyword>
<feature type="transmembrane region" description="Helical" evidence="8">
    <location>
        <begin position="351"/>
        <end position="372"/>
    </location>
</feature>
<feature type="transmembrane region" description="Helical" evidence="8">
    <location>
        <begin position="39"/>
        <end position="61"/>
    </location>
</feature>
<feature type="transmembrane region" description="Helical" evidence="8">
    <location>
        <begin position="324"/>
        <end position="344"/>
    </location>
</feature>
<dbReference type="InterPro" id="IPR000522">
    <property type="entry name" value="ABC_transptr_permease_BtuC"/>
</dbReference>
<dbReference type="CDD" id="cd06550">
    <property type="entry name" value="TM_ABC_iron-siderophores_like"/>
    <property type="match status" value="1"/>
</dbReference>
<dbReference type="PANTHER" id="PTHR30472">
    <property type="entry name" value="FERRIC ENTEROBACTIN TRANSPORT SYSTEM PERMEASE PROTEIN"/>
    <property type="match status" value="1"/>
</dbReference>
<dbReference type="Proteomes" id="UP000038011">
    <property type="component" value="Unassembled WGS sequence"/>
</dbReference>
<sequence>MARAQVKQFQNFLRRFIAMSSEAAVPQLPTEIEGGDRTVFARLSLVVLAIGLLATAVFSLASGATDSSAFAVAWALVSDDHSAIDAVERIVISDIRMPRTLLGIMIGASLAVSGAIMQGLFRNPLADPGIVGVSAGAGLGAVTTIVLGGTALAPIVAIFGIYQIPFAAFLGGLASTFILYRVSTRNGRTSVATMLLTGIALGAMAGAFTGLLVFWADDQQLRDLTFWGLGSVAGATWIKVAAVAPIILPVIFLAPMMARGLNAMTLGEATAQHLGINVQVFKRVAIVAVAAATGASVAVSGGIGFVGIVVPHLLRLFIGPDHKYLLPACALLGAIMLLLADAIARQIVAPAELPIGIVTATIGAPFFLWILLRKRGLLDM</sequence>
<dbReference type="PATRIC" id="fig|1514904.3.peg.1697"/>
<dbReference type="STRING" id="1514904.SU32_02470"/>
<dbReference type="EMBL" id="JXMU01000002">
    <property type="protein sequence ID" value="KPB02626.1"/>
    <property type="molecule type" value="Genomic_DNA"/>
</dbReference>
<keyword evidence="10" id="KW-1185">Reference proteome</keyword>
<evidence type="ECO:0000256" key="6">
    <source>
        <dbReference type="ARBA" id="ARBA00022989"/>
    </source>
</evidence>
<keyword evidence="7 8" id="KW-0472">Membrane</keyword>
<comment type="subcellular location">
    <subcellularLocation>
        <location evidence="1">Cell membrane</location>
        <topology evidence="1">Multi-pass membrane protein</topology>
    </subcellularLocation>
</comment>
<dbReference type="GO" id="GO:0005886">
    <property type="term" value="C:plasma membrane"/>
    <property type="evidence" value="ECO:0007669"/>
    <property type="project" value="UniProtKB-SubCell"/>
</dbReference>
<dbReference type="Gene3D" id="1.10.3470.10">
    <property type="entry name" value="ABC transporter involved in vitamin B12 uptake, BtuC"/>
    <property type="match status" value="1"/>
</dbReference>
<proteinExistence type="inferred from homology"/>
<dbReference type="FunFam" id="1.10.3470.10:FF:000001">
    <property type="entry name" value="Vitamin B12 ABC transporter permease BtuC"/>
    <property type="match status" value="1"/>
</dbReference>
<dbReference type="PANTHER" id="PTHR30472:SF25">
    <property type="entry name" value="ABC TRANSPORTER PERMEASE PROTEIN MJ0876-RELATED"/>
    <property type="match status" value="1"/>
</dbReference>
<reference evidence="9 10" key="1">
    <citation type="submission" date="2015-01" db="EMBL/GenBank/DDBJ databases">
        <title>Ahrensia donghaiensis sp. nov., a novel dimethylsulphoniopropionate-cleavage bacterium isolated from seawater and emended descriptions of the genus Ahrensia and Ahrensia kielensis.</title>
        <authorList>
            <person name="Liu J."/>
        </authorList>
    </citation>
    <scope>NUCLEOTIDE SEQUENCE [LARGE SCALE GENOMIC DNA]</scope>
    <source>
        <strain evidence="9 10">LZD062</strain>
    </source>
</reference>